<evidence type="ECO:0000256" key="3">
    <source>
        <dbReference type="SAM" id="Coils"/>
    </source>
</evidence>
<evidence type="ECO:0000256" key="1">
    <source>
        <dbReference type="ARBA" id="ARBA00022614"/>
    </source>
</evidence>
<feature type="compositionally biased region" description="Low complexity" evidence="4">
    <location>
        <begin position="1413"/>
        <end position="1432"/>
    </location>
</feature>
<keyword evidence="8" id="KW-0808">Transferase</keyword>
<dbReference type="eggNOG" id="KOG0619">
    <property type="taxonomic scope" value="Eukaryota"/>
</dbReference>
<keyword evidence="5" id="KW-1133">Transmembrane helix</keyword>
<dbReference type="InterPro" id="IPR000719">
    <property type="entry name" value="Prot_kinase_dom"/>
</dbReference>
<dbReference type="Pfam" id="PF13855">
    <property type="entry name" value="LRR_8"/>
    <property type="match status" value="3"/>
</dbReference>
<sequence length="2101" mass="230105">MTMAMMSHSSRHATFCLTVVPLLLLLPFLLLLLETPGRAAFAAAIAPAPAVPASCVDRVISCGGSDVATYDLVRCLEATTEATSANAEPTQDPHSKDQPQQATTSSPHAHVPVTPGYNTHAKRGDPARAVRAARHIEHHPDSGAQSDALGAVVLEADDVDREWHPDQLRALHHLQQTNPRATAAQHTVIRVADALGYAASASARARQPTWRQQQRQWQQRHSRSHLQTRRRRNDVGIPNHACLLKDVLALNCTARIRGAVAIHIEADDSPTSQDFTARPGSGLNLTLVPDPGTSSGYAAPGLTHLAQTQPNSLQLTGSLSLATAVWILQHANWTSINVLSLSGVTDAGVTGSPFAMVQHIRTLAIRNSRGLRFVMPSSLSTLTQLQSINLRSNGLESIDEGLFAAAPQLTTVDLSANRITNLPDNTFAHNPLLEVLGLHNNALTRVSARVFAGLSNLVNLRLGTNSIRSIEQGAFDDLTRLEQLNMHRNHIASLPSGLFHRTTSLFRLWLFRNNLIFLEADTFSALTNLDLLDLAINSLSELPLGIFDNTTRLKELRLSDCGVGSLHPRIFQHMSSLQLLWLSNNALNHVPSNLFHGLTSLILLDLANNAIGELSADTFVGLVELDVVYMNANTIRKLPPNLFRDTKGLKWIDVHDNELTELPPLLVKGLPALEEVYFSRNAITSLPTGFFSANPRILLFWMDDNQLRSLPRDAFATFGITSTISLRDNFITDIDPAQFHGAVRVQRIDISNNRLTRLPENALDGLSRLSSLRVDRNRLRRLWPQTFATNVRLRHFSCSGNLLTHIPSGLFSAHPDLHTLEASNNPHLTSIAADVFRHAPGLRAFRLSNTAITHLPPTLLHNLTSLEEVQLSLVREAAAGRDDAHAHAVAPSPLITLTGDHLRAMSPDRMHYLALTNVVLTAEAVQVLGERFSLASLFVGWAGLSDDSPLLPAMCSALQQNVRDLSIRFTSITTLHACPQHNISSLHLQDNHALATVFAGPLNHLNASGCHDLHTLRSPSIGILDISDTNIAYSSLLCRFLGTRMLFARRLHHPSFNQAAASQQFLRSCLSRLQVVDVSQNNWLNNLDLVTSAARAQTVLGPADADAAGNSVGNIWNSNDETITERSSAPLFALEGSPVQCRFELIPLRIRRSVMDALVTEIGYTFNCGCAPQFRRQGGQCVPDALTAAELTGIVVAAALFGLALGPCLFAIYRRRQRSRAYRVQLESENELQKRLIEEKDEEVMALKKAWEIGFDELHLVSRIDAGSPGTFGEVWRADWDTVQVAVKILREGIMLMDESTVAEFGREVEFLQHTRHPHVVRFFGAGTTPTGSPFLVLELVAFGSLQSLLRRDLAEVLRSVEGDSAVGPDNHNDNNHVHGTVDDTAAVIPNTLLAETIDVRDNDGGDDGSGTGDALDSNSSSNSSSSSSSTSEPVQEDADAAAVWRLKARLMRDIAYGMAFIHSLGQLHRLRVDRNRLRRLWPQTFATNVRLRHFSCSGNLLTHIPSGLFSAHPDLHTLEASNNPHLTSIAADVFRHAPGLRAFRLSNTAITHLPPTLLHNLTSLEEVQLSLVREAAAGRDDAHAHAVAPSPLITLTGDHLRAMSPDRMHYLALTNVVLTAEAVQVLGERFSLASLFVGWAGLSDDSPLLPAMCSALQQNVRDLSIRFTSITTLHACPQHNISSLHLQDNHALATVFAGPLNHLNASGCHDLHTLRSPSIGILDISDTNIAYSSLLCRFLGTRMLFARRLHHPSFNQAAASQQFLRSCLSRLQVVDVSQNNWLNNLDLVTSAARAQTVLGPADADAAGNSVGNIWNSNDETITERSSAPLFALEGSPVQCRFELIPLRIRRSVMDALVTEIGYTFNCGCAPQFRRQGGQCVPDALTAAELTGIVVAAALFGLALGPCLFAIYRRRQRSRAYRVQLESENELQKRLIEEKDEEVMALKKAWEIGFDELHLVSRIDAGSPGTFGEVWRADWDTVQVAVKILREGIMLMDESTVAEFGREVEFLQHTRHPHVVRFFGAGTTPTGSPFLVLELVAFGSLQSLLRRDLAEVLRSVEGDSAVGPDNHNDNNHVHGTVDDTAAVIPNTLLAETIDWYW</sequence>
<keyword evidence="3" id="KW-0175">Coiled coil</keyword>
<dbReference type="SUPFAM" id="SSF56112">
    <property type="entry name" value="Protein kinase-like (PK-like)"/>
    <property type="match status" value="2"/>
</dbReference>
<keyword evidence="6" id="KW-0732">Signal</keyword>
<evidence type="ECO:0000256" key="2">
    <source>
        <dbReference type="ARBA" id="ARBA00022737"/>
    </source>
</evidence>
<feature type="region of interest" description="Disordered" evidence="4">
    <location>
        <begin position="1399"/>
        <end position="1438"/>
    </location>
</feature>
<feature type="domain" description="Protein kinase" evidence="7">
    <location>
        <begin position="1261"/>
        <end position="1650"/>
    </location>
</feature>
<accession>F2UGN4</accession>
<dbReference type="PANTHER" id="PTHR24369">
    <property type="entry name" value="ANTIGEN BSP, PUTATIVE-RELATED"/>
    <property type="match status" value="1"/>
</dbReference>
<dbReference type="FunFam" id="3.80.10.10:FF:001164">
    <property type="entry name" value="GH01279p"/>
    <property type="match status" value="2"/>
</dbReference>
<feature type="compositionally biased region" description="Low complexity" evidence="4">
    <location>
        <begin position="205"/>
        <end position="217"/>
    </location>
</feature>
<dbReference type="PROSITE" id="PS50011">
    <property type="entry name" value="PROTEIN_KINASE_DOM"/>
    <property type="match status" value="2"/>
</dbReference>
<keyword evidence="8" id="KW-0418">Kinase</keyword>
<dbReference type="Pfam" id="PF13306">
    <property type="entry name" value="LRR_5"/>
    <property type="match status" value="1"/>
</dbReference>
<feature type="region of interest" description="Disordered" evidence="4">
    <location>
        <begin position="205"/>
        <end position="229"/>
    </location>
</feature>
<evidence type="ECO:0000259" key="7">
    <source>
        <dbReference type="PROSITE" id="PS50011"/>
    </source>
</evidence>
<feature type="coiled-coil region" evidence="3">
    <location>
        <begin position="1223"/>
        <end position="1250"/>
    </location>
</feature>
<evidence type="ECO:0000313" key="9">
    <source>
        <dbReference type="Proteomes" id="UP000007799"/>
    </source>
</evidence>
<dbReference type="InterPro" id="IPR001611">
    <property type="entry name" value="Leu-rich_rpt"/>
</dbReference>
<feature type="compositionally biased region" description="Basic residues" evidence="4">
    <location>
        <begin position="218"/>
        <end position="229"/>
    </location>
</feature>
<dbReference type="Pfam" id="PF07714">
    <property type="entry name" value="PK_Tyr_Ser-Thr"/>
    <property type="match status" value="2"/>
</dbReference>
<evidence type="ECO:0000256" key="5">
    <source>
        <dbReference type="SAM" id="Phobius"/>
    </source>
</evidence>
<feature type="signal peptide" evidence="6">
    <location>
        <begin position="1"/>
        <end position="39"/>
    </location>
</feature>
<dbReference type="EMBL" id="GL832973">
    <property type="protein sequence ID" value="EGD75784.1"/>
    <property type="molecule type" value="Genomic_DNA"/>
</dbReference>
<dbReference type="InterPro" id="IPR003591">
    <property type="entry name" value="Leu-rich_rpt_typical-subtyp"/>
</dbReference>
<dbReference type="Gene3D" id="3.30.200.20">
    <property type="entry name" value="Phosphorylase Kinase, domain 1"/>
    <property type="match status" value="2"/>
</dbReference>
<dbReference type="InterPro" id="IPR001245">
    <property type="entry name" value="Ser-Thr/Tyr_kinase_cat_dom"/>
</dbReference>
<dbReference type="RefSeq" id="XP_004991705.1">
    <property type="nucleotide sequence ID" value="XM_004991648.1"/>
</dbReference>
<dbReference type="GO" id="GO:0005886">
    <property type="term" value="C:plasma membrane"/>
    <property type="evidence" value="ECO:0007669"/>
    <property type="project" value="TreeGrafter"/>
</dbReference>
<organism evidence="9">
    <name type="scientific">Salpingoeca rosetta (strain ATCC 50818 / BSB-021)</name>
    <dbReference type="NCBI Taxonomy" id="946362"/>
    <lineage>
        <taxon>Eukaryota</taxon>
        <taxon>Choanoflagellata</taxon>
        <taxon>Craspedida</taxon>
        <taxon>Salpingoecidae</taxon>
        <taxon>Salpingoeca</taxon>
    </lineage>
</organism>
<keyword evidence="5" id="KW-0812">Transmembrane</keyword>
<protein>
    <submittedName>
        <fullName evidence="8">TKL protein kinase</fullName>
    </submittedName>
</protein>
<dbReference type="GO" id="GO:0005524">
    <property type="term" value="F:ATP binding"/>
    <property type="evidence" value="ECO:0007669"/>
    <property type="project" value="InterPro"/>
</dbReference>
<dbReference type="KEGG" id="sre:PTSG_07902"/>
<feature type="transmembrane region" description="Helical" evidence="5">
    <location>
        <begin position="1890"/>
        <end position="1912"/>
    </location>
</feature>
<dbReference type="SMART" id="SM00364">
    <property type="entry name" value="LRR_BAC"/>
    <property type="match status" value="6"/>
</dbReference>
<dbReference type="InterPro" id="IPR032675">
    <property type="entry name" value="LRR_dom_sf"/>
</dbReference>
<keyword evidence="9" id="KW-1185">Reference proteome</keyword>
<dbReference type="STRING" id="946362.F2UGN4"/>
<gene>
    <name evidence="8" type="ORF">PTSG_07902</name>
</gene>
<feature type="transmembrane region" description="Helical" evidence="5">
    <location>
        <begin position="1191"/>
        <end position="1213"/>
    </location>
</feature>
<dbReference type="Proteomes" id="UP000007799">
    <property type="component" value="Unassembled WGS sequence"/>
</dbReference>
<reference evidence="8" key="1">
    <citation type="submission" date="2009-08" db="EMBL/GenBank/DDBJ databases">
        <title>Annotation of Salpingoeca rosetta.</title>
        <authorList>
            <consortium name="The Broad Institute Genome Sequencing Platform"/>
            <person name="Russ C."/>
            <person name="Cuomo C."/>
            <person name="Burger G."/>
            <person name="Gray M.W."/>
            <person name="Holland P.W.H."/>
            <person name="King N."/>
            <person name="Lang F.B.F."/>
            <person name="Roger A.J."/>
            <person name="Ruiz-Trillo I."/>
            <person name="Young S.K."/>
            <person name="Zeng Q."/>
            <person name="Gargeya S."/>
            <person name="Alvarado L."/>
            <person name="Berlin A."/>
            <person name="Chapman S.B."/>
            <person name="Chen Z."/>
            <person name="Freedman E."/>
            <person name="Gellesch M."/>
            <person name="Goldberg J."/>
            <person name="Griggs A."/>
            <person name="Gujja S."/>
            <person name="Heilman E."/>
            <person name="Heiman D."/>
            <person name="Howarth C."/>
            <person name="Mehta T."/>
            <person name="Neiman D."/>
            <person name="Pearson M."/>
            <person name="Roberts A."/>
            <person name="Saif S."/>
            <person name="Shea T."/>
            <person name="Shenoy N."/>
            <person name="Sisk P."/>
            <person name="Stolte C."/>
            <person name="Sykes S."/>
            <person name="White J."/>
            <person name="Yandava C."/>
            <person name="Haas B."/>
            <person name="Nusbaum C."/>
            <person name="Birren B."/>
        </authorList>
    </citation>
    <scope>NUCLEOTIDE SEQUENCE [LARGE SCALE GENOMIC DNA]</scope>
    <source>
        <strain evidence="8">ATCC 50818</strain>
    </source>
</reference>
<feature type="coiled-coil region" evidence="3">
    <location>
        <begin position="1922"/>
        <end position="1949"/>
    </location>
</feature>
<evidence type="ECO:0000256" key="6">
    <source>
        <dbReference type="SAM" id="SignalP"/>
    </source>
</evidence>
<keyword evidence="5" id="KW-0472">Membrane</keyword>
<dbReference type="InterPro" id="IPR050541">
    <property type="entry name" value="LRR_TM_domain-containing"/>
</dbReference>
<feature type="region of interest" description="Disordered" evidence="4">
    <location>
        <begin position="1364"/>
        <end position="1383"/>
    </location>
</feature>
<dbReference type="eggNOG" id="KOG0192">
    <property type="taxonomic scope" value="Eukaryota"/>
</dbReference>
<dbReference type="OrthoDB" id="2013775at2759"/>
<evidence type="ECO:0000256" key="4">
    <source>
        <dbReference type="SAM" id="MobiDB-lite"/>
    </source>
</evidence>
<dbReference type="InterPro" id="IPR011009">
    <property type="entry name" value="Kinase-like_dom_sf"/>
</dbReference>
<feature type="chain" id="PRO_5003287652" evidence="6">
    <location>
        <begin position="40"/>
        <end position="2101"/>
    </location>
</feature>
<feature type="domain" description="Protein kinase" evidence="7">
    <location>
        <begin position="1960"/>
        <end position="2101"/>
    </location>
</feature>
<keyword evidence="1" id="KW-0433">Leucine-rich repeat</keyword>
<dbReference type="GeneID" id="16072265"/>
<dbReference type="SMART" id="SM00369">
    <property type="entry name" value="LRR_TYP"/>
    <property type="match status" value="21"/>
</dbReference>
<dbReference type="PANTHER" id="PTHR24369:SF160">
    <property type="entry name" value="VASORIN"/>
    <property type="match status" value="1"/>
</dbReference>
<evidence type="ECO:0000313" key="8">
    <source>
        <dbReference type="EMBL" id="EGD75784.1"/>
    </source>
</evidence>
<feature type="region of interest" description="Disordered" evidence="4">
    <location>
        <begin position="82"/>
        <end position="129"/>
    </location>
</feature>
<dbReference type="SUPFAM" id="SSF52058">
    <property type="entry name" value="L domain-like"/>
    <property type="match status" value="3"/>
</dbReference>
<name>F2UGN4_SALR5</name>
<feature type="compositionally biased region" description="Basic and acidic residues" evidence="4">
    <location>
        <begin position="1371"/>
        <end position="1382"/>
    </location>
</feature>
<dbReference type="InParanoid" id="F2UGN4"/>
<keyword evidence="2" id="KW-0677">Repeat</keyword>
<dbReference type="InterPro" id="IPR026906">
    <property type="entry name" value="LRR_5"/>
</dbReference>
<dbReference type="Gene3D" id="3.80.10.10">
    <property type="entry name" value="Ribonuclease Inhibitor"/>
    <property type="match status" value="4"/>
</dbReference>
<dbReference type="PROSITE" id="PS51450">
    <property type="entry name" value="LRR"/>
    <property type="match status" value="3"/>
</dbReference>
<proteinExistence type="predicted"/>
<feature type="compositionally biased region" description="Polar residues" evidence="4">
    <location>
        <begin position="98"/>
        <end position="107"/>
    </location>
</feature>
<dbReference type="GO" id="GO:0004672">
    <property type="term" value="F:protein kinase activity"/>
    <property type="evidence" value="ECO:0007669"/>
    <property type="project" value="InterPro"/>
</dbReference>